<gene>
    <name evidence="1" type="ORF">BWK62_11470</name>
</gene>
<organism evidence="1 2">
    <name type="scientific">Flavobacterium columnare</name>
    <dbReference type="NCBI Taxonomy" id="996"/>
    <lineage>
        <taxon>Bacteria</taxon>
        <taxon>Pseudomonadati</taxon>
        <taxon>Bacteroidota</taxon>
        <taxon>Flavobacteriia</taxon>
        <taxon>Flavobacteriales</taxon>
        <taxon>Flavobacteriaceae</taxon>
        <taxon>Flavobacterium</taxon>
    </lineage>
</organism>
<evidence type="ECO:0000313" key="1">
    <source>
        <dbReference type="EMBL" id="OWP75680.1"/>
    </source>
</evidence>
<sequence>MNDFIINDDLKIAENDFLIDQVEQQNIEFLLLTQKGNYKEFPILGVGISQYVNSPDTTSRLRLENEIDKQLSYDNFYIKTLDINNLNNIIIDGHY</sequence>
<dbReference type="OrthoDB" id="799440at2"/>
<name>A0A2D0AHN4_9FLAO</name>
<evidence type="ECO:0008006" key="3">
    <source>
        <dbReference type="Google" id="ProtNLM"/>
    </source>
</evidence>
<reference evidence="1 2" key="1">
    <citation type="journal article" date="2017" name="Infect. Genet. Evol.">
        <title>Comparative genome analysis of fish pathogen Flavobacterium columnare reveals extensive sequence diversity within the species.</title>
        <authorList>
            <person name="Kayansamruaj P."/>
            <person name="Dong H.T."/>
            <person name="Hirono I."/>
            <person name="Kondo H."/>
            <person name="Senapin S."/>
            <person name="Rodkhum C."/>
        </authorList>
    </citation>
    <scope>NUCLEOTIDE SEQUENCE [LARGE SCALE GENOMIC DNA]</scope>
    <source>
        <strain evidence="1 2">1214</strain>
    </source>
</reference>
<evidence type="ECO:0000313" key="2">
    <source>
        <dbReference type="Proteomes" id="UP000198034"/>
    </source>
</evidence>
<dbReference type="Proteomes" id="UP000198034">
    <property type="component" value="Unassembled WGS sequence"/>
</dbReference>
<dbReference type="EMBL" id="MTCY01000037">
    <property type="protein sequence ID" value="OWP75680.1"/>
    <property type="molecule type" value="Genomic_DNA"/>
</dbReference>
<protein>
    <recommendedName>
        <fullName evidence="3">Oxidase</fullName>
    </recommendedName>
</protein>
<accession>A0A2D0AHN4</accession>
<dbReference type="AlphaFoldDB" id="A0A2D0AHN4"/>
<proteinExistence type="predicted"/>
<comment type="caution">
    <text evidence="1">The sequence shown here is derived from an EMBL/GenBank/DDBJ whole genome shotgun (WGS) entry which is preliminary data.</text>
</comment>